<dbReference type="EMBL" id="GBXM01031989">
    <property type="protein sequence ID" value="JAH76588.1"/>
    <property type="molecule type" value="Transcribed_RNA"/>
</dbReference>
<accession>A0A0E9VH90</accession>
<protein>
    <submittedName>
        <fullName evidence="1">Uncharacterized protein</fullName>
    </submittedName>
</protein>
<reference evidence="1" key="2">
    <citation type="journal article" date="2015" name="Fish Shellfish Immunol.">
        <title>Early steps in the European eel (Anguilla anguilla)-Vibrio vulnificus interaction in the gills: Role of the RtxA13 toxin.</title>
        <authorList>
            <person name="Callol A."/>
            <person name="Pajuelo D."/>
            <person name="Ebbesson L."/>
            <person name="Teles M."/>
            <person name="MacKenzie S."/>
            <person name="Amaro C."/>
        </authorList>
    </citation>
    <scope>NUCLEOTIDE SEQUENCE</scope>
</reference>
<organism evidence="1">
    <name type="scientific">Anguilla anguilla</name>
    <name type="common">European freshwater eel</name>
    <name type="synonym">Muraena anguilla</name>
    <dbReference type="NCBI Taxonomy" id="7936"/>
    <lineage>
        <taxon>Eukaryota</taxon>
        <taxon>Metazoa</taxon>
        <taxon>Chordata</taxon>
        <taxon>Craniata</taxon>
        <taxon>Vertebrata</taxon>
        <taxon>Euteleostomi</taxon>
        <taxon>Actinopterygii</taxon>
        <taxon>Neopterygii</taxon>
        <taxon>Teleostei</taxon>
        <taxon>Anguilliformes</taxon>
        <taxon>Anguillidae</taxon>
        <taxon>Anguilla</taxon>
    </lineage>
</organism>
<evidence type="ECO:0000313" key="1">
    <source>
        <dbReference type="EMBL" id="JAH76588.1"/>
    </source>
</evidence>
<reference evidence="1" key="1">
    <citation type="submission" date="2014-11" db="EMBL/GenBank/DDBJ databases">
        <authorList>
            <person name="Amaro Gonzalez C."/>
        </authorList>
    </citation>
    <scope>NUCLEOTIDE SEQUENCE</scope>
</reference>
<sequence>MLRALPPRAILHEYFQP</sequence>
<dbReference type="AlphaFoldDB" id="A0A0E9VH90"/>
<name>A0A0E9VH90_ANGAN</name>
<proteinExistence type="predicted"/>